<name>A0A0D9YAY2_9ORYZ</name>
<organism evidence="1">
    <name type="scientific">Oryza glumipatula</name>
    <dbReference type="NCBI Taxonomy" id="40148"/>
    <lineage>
        <taxon>Eukaryota</taxon>
        <taxon>Viridiplantae</taxon>
        <taxon>Streptophyta</taxon>
        <taxon>Embryophyta</taxon>
        <taxon>Tracheophyta</taxon>
        <taxon>Spermatophyta</taxon>
        <taxon>Magnoliopsida</taxon>
        <taxon>Liliopsida</taxon>
        <taxon>Poales</taxon>
        <taxon>Poaceae</taxon>
        <taxon>BOP clade</taxon>
        <taxon>Oryzoideae</taxon>
        <taxon>Oryzeae</taxon>
        <taxon>Oryzinae</taxon>
        <taxon>Oryza</taxon>
    </lineage>
</organism>
<sequence>MEFSGGATVSAPFGCCRAAWGAAAAEGRSRRVVPRAVEPRRRGRWMVRCVATEKHKDAAAARLGGVEVEFADEEDYVKGGGGELLYVQMQASKSMDSQSKISSKVEI</sequence>
<evidence type="ECO:0000313" key="2">
    <source>
        <dbReference type="Proteomes" id="UP000026961"/>
    </source>
</evidence>
<dbReference type="Proteomes" id="UP000026961">
    <property type="component" value="Chromosome 1"/>
</dbReference>
<dbReference type="Gramene" id="OGLUM01G24260.2">
    <property type="protein sequence ID" value="OGLUM01G24260.2"/>
    <property type="gene ID" value="OGLUM01G24260"/>
</dbReference>
<proteinExistence type="predicted"/>
<evidence type="ECO:0000313" key="1">
    <source>
        <dbReference type="EnsemblPlants" id="OGLUM01G24260.2"/>
    </source>
</evidence>
<reference evidence="1" key="1">
    <citation type="submission" date="2013-08" db="EMBL/GenBank/DDBJ databases">
        <title>Oryza genome evolution.</title>
        <authorList>
            <person name="Wing R.A."/>
            <person name="Panaud O."/>
            <person name="Oliveira A.C."/>
        </authorList>
    </citation>
    <scope>NUCLEOTIDE SEQUENCE</scope>
</reference>
<protein>
    <submittedName>
        <fullName evidence="1">Uncharacterized protein</fullName>
    </submittedName>
</protein>
<dbReference type="EnsemblPlants" id="OGLUM01G24260.2">
    <property type="protein sequence ID" value="OGLUM01G24260.2"/>
    <property type="gene ID" value="OGLUM01G24260"/>
</dbReference>
<dbReference type="AlphaFoldDB" id="A0A0D9YAY2"/>
<keyword evidence="2" id="KW-1185">Reference proteome</keyword>
<dbReference type="HOGENOM" id="CLU_2214027_0_0_1"/>
<accession>A0A0D9YAY2</accession>
<reference evidence="1" key="2">
    <citation type="submission" date="2015-04" db="UniProtKB">
        <authorList>
            <consortium name="EnsemblPlants"/>
        </authorList>
    </citation>
    <scope>IDENTIFICATION</scope>
</reference>
<reference evidence="1" key="3">
    <citation type="submission" date="2018-05" db="EMBL/GenBank/DDBJ databases">
        <title>OgluRS3 (Oryza glumaepatula Reference Sequence Version 3).</title>
        <authorList>
            <person name="Zhang J."/>
            <person name="Kudrna D."/>
            <person name="Lee S."/>
            <person name="Talag J."/>
            <person name="Welchert J."/>
            <person name="Wing R.A."/>
        </authorList>
    </citation>
    <scope>NUCLEOTIDE SEQUENCE [LARGE SCALE GENOMIC DNA]</scope>
</reference>